<protein>
    <submittedName>
        <fullName evidence="1">Uncharacterized protein</fullName>
    </submittedName>
</protein>
<gene>
    <name evidence="1" type="ORF">PS847_00846</name>
</gene>
<reference evidence="1 2" key="1">
    <citation type="submission" date="2019-09" db="EMBL/GenBank/DDBJ databases">
        <authorList>
            <person name="Chandra G."/>
            <person name="Truman W A."/>
        </authorList>
    </citation>
    <scope>NUCLEOTIDE SEQUENCE [LARGE SCALE GENOMIC DNA]</scope>
    <source>
        <strain evidence="1">PS847</strain>
    </source>
</reference>
<proteinExistence type="predicted"/>
<dbReference type="Proteomes" id="UP000326067">
    <property type="component" value="Unassembled WGS sequence"/>
</dbReference>
<dbReference type="AlphaFoldDB" id="A0A5E7HHU3"/>
<evidence type="ECO:0000313" key="2">
    <source>
        <dbReference type="Proteomes" id="UP000326067"/>
    </source>
</evidence>
<accession>A0A5E7HHU3</accession>
<sequence>MAHELHSRMCLSGSRWKSSRLAMLPDQPKSRRKRFSRPDASSRDALARLCSQRADAGLGTWRPATNGKIIEQQQILTTQNLALLFGELGLKALLQHRLASMAEECFRWICVRQQMKLRFYHSSLVVIKNTAYAWRQMVFYLAMLDEAEMRFAIERIEAHFAVQPSAFRERFLPAIRGLRVAASGAPLTEARQASEGAQVFIGWTTERHWLLKLQTNGVA</sequence>
<organism evidence="1 2">
    <name type="scientific">Pseudomonas fluorescens</name>
    <dbReference type="NCBI Taxonomy" id="294"/>
    <lineage>
        <taxon>Bacteria</taxon>
        <taxon>Pseudomonadati</taxon>
        <taxon>Pseudomonadota</taxon>
        <taxon>Gammaproteobacteria</taxon>
        <taxon>Pseudomonadales</taxon>
        <taxon>Pseudomonadaceae</taxon>
        <taxon>Pseudomonas</taxon>
    </lineage>
</organism>
<dbReference type="RefSeq" id="WP_150635244.1">
    <property type="nucleotide sequence ID" value="NZ_CABVIC010000001.1"/>
</dbReference>
<evidence type="ECO:0000313" key="1">
    <source>
        <dbReference type="EMBL" id="VVO61967.1"/>
    </source>
</evidence>
<name>A0A5E7HHU3_PSEFL</name>
<dbReference type="EMBL" id="CABVIC010000001">
    <property type="protein sequence ID" value="VVO61967.1"/>
    <property type="molecule type" value="Genomic_DNA"/>
</dbReference>